<protein>
    <submittedName>
        <fullName evidence="3">Lipase</fullName>
    </submittedName>
</protein>
<dbReference type="InterPro" id="IPR013094">
    <property type="entry name" value="AB_hydrolase_3"/>
</dbReference>
<keyword evidence="4" id="KW-1185">Reference proteome</keyword>
<dbReference type="OrthoDB" id="9806180at2"/>
<reference evidence="3 4" key="1">
    <citation type="submission" date="2018-05" db="EMBL/GenBank/DDBJ databases">
        <title>The draft genome of strain NS-104.</title>
        <authorList>
            <person name="Hang P."/>
            <person name="Jiang J."/>
        </authorList>
    </citation>
    <scope>NUCLEOTIDE SEQUENCE [LARGE SCALE GENOMIC DNA]</scope>
    <source>
        <strain evidence="3 4">NS-104</strain>
    </source>
</reference>
<evidence type="ECO:0000313" key="4">
    <source>
        <dbReference type="Proteomes" id="UP000245252"/>
    </source>
</evidence>
<sequence length="265" mass="28428">MQATWQDMAIDDSARPLPSVRIYEGAARLKSPPLVLYLGGGAFQQAPLPATESPVARALADRGAVVVEADYGGEVRNTFPQAMEYVFKVLSCLSNRRKLFGSAKSSLFVAGQEAGGNIAAGVALKARDQIPGQLAGQVLLSPMIDPLMTSGSFRKASEIGMLQRWSQGWSHYLRSACGFSHPYAAPCLCSRLAGVAPALVMTAEDDPLKDEALSYAKRMAEAGVKVEQRILPAGQGWTDMYRGEGGAWIDVVCDEFAAFTSKLKH</sequence>
<evidence type="ECO:0000259" key="2">
    <source>
        <dbReference type="Pfam" id="PF07859"/>
    </source>
</evidence>
<accession>A0A2U2DJQ5</accession>
<name>A0A2U2DJQ5_9HYPH</name>
<proteinExistence type="predicted"/>
<feature type="domain" description="Alpha/beta hydrolase fold-3" evidence="2">
    <location>
        <begin position="35"/>
        <end position="231"/>
    </location>
</feature>
<keyword evidence="1" id="KW-0378">Hydrolase</keyword>
<dbReference type="SUPFAM" id="SSF53474">
    <property type="entry name" value="alpha/beta-Hydrolases"/>
    <property type="match status" value="1"/>
</dbReference>
<dbReference type="Pfam" id="PF07859">
    <property type="entry name" value="Abhydrolase_3"/>
    <property type="match status" value="1"/>
</dbReference>
<dbReference type="PANTHER" id="PTHR48081:SF8">
    <property type="entry name" value="ALPHA_BETA HYDROLASE FOLD-3 DOMAIN-CONTAINING PROTEIN-RELATED"/>
    <property type="match status" value="1"/>
</dbReference>
<dbReference type="InterPro" id="IPR050300">
    <property type="entry name" value="GDXG_lipolytic_enzyme"/>
</dbReference>
<evidence type="ECO:0000256" key="1">
    <source>
        <dbReference type="ARBA" id="ARBA00022801"/>
    </source>
</evidence>
<dbReference type="EMBL" id="QFBC01000015">
    <property type="protein sequence ID" value="PWE53518.1"/>
    <property type="molecule type" value="Genomic_DNA"/>
</dbReference>
<evidence type="ECO:0000313" key="3">
    <source>
        <dbReference type="EMBL" id="PWE53518.1"/>
    </source>
</evidence>
<dbReference type="GO" id="GO:0016787">
    <property type="term" value="F:hydrolase activity"/>
    <property type="evidence" value="ECO:0007669"/>
    <property type="project" value="UniProtKB-KW"/>
</dbReference>
<dbReference type="PANTHER" id="PTHR48081">
    <property type="entry name" value="AB HYDROLASE SUPERFAMILY PROTEIN C4A8.06C"/>
    <property type="match status" value="1"/>
</dbReference>
<dbReference type="Proteomes" id="UP000245252">
    <property type="component" value="Unassembled WGS sequence"/>
</dbReference>
<dbReference type="RefSeq" id="WP_109460989.1">
    <property type="nucleotide sequence ID" value="NZ_QFBC01000015.1"/>
</dbReference>
<dbReference type="Gene3D" id="3.40.50.1820">
    <property type="entry name" value="alpha/beta hydrolase"/>
    <property type="match status" value="1"/>
</dbReference>
<dbReference type="InterPro" id="IPR029058">
    <property type="entry name" value="AB_hydrolase_fold"/>
</dbReference>
<gene>
    <name evidence="3" type="ORF">DEM27_25095</name>
</gene>
<organism evidence="3 4">
    <name type="scientific">Metarhizobium album</name>
    <dbReference type="NCBI Taxonomy" id="2182425"/>
    <lineage>
        <taxon>Bacteria</taxon>
        <taxon>Pseudomonadati</taxon>
        <taxon>Pseudomonadota</taxon>
        <taxon>Alphaproteobacteria</taxon>
        <taxon>Hyphomicrobiales</taxon>
        <taxon>Rhizobiaceae</taxon>
        <taxon>Metarhizobium</taxon>
    </lineage>
</organism>
<comment type="caution">
    <text evidence="3">The sequence shown here is derived from an EMBL/GenBank/DDBJ whole genome shotgun (WGS) entry which is preliminary data.</text>
</comment>
<dbReference type="AlphaFoldDB" id="A0A2U2DJQ5"/>